<dbReference type="NCBIfam" id="TIGR02550">
    <property type="entry name" value="flagell_flgL"/>
    <property type="match status" value="1"/>
</dbReference>
<protein>
    <submittedName>
        <fullName evidence="6">Flagellar hook-associated protein FlgL</fullName>
    </submittedName>
</protein>
<dbReference type="Pfam" id="PF00700">
    <property type="entry name" value="Flagellin_C"/>
    <property type="match status" value="1"/>
</dbReference>
<name>A0ABV1KQY9_9BACL</name>
<evidence type="ECO:0000256" key="3">
    <source>
        <dbReference type="ARBA" id="ARBA00023143"/>
    </source>
</evidence>
<dbReference type="InterPro" id="IPR046358">
    <property type="entry name" value="Flagellin_C"/>
</dbReference>
<keyword evidence="6" id="KW-0282">Flagellum</keyword>
<reference evidence="6 7" key="1">
    <citation type="journal article" date="2023" name="Genome Announc.">
        <title>Pan-Genome Analyses of the Genus Cohnella and Proposal of the Novel Species Cohnella silvisoli sp. nov., Isolated from Forest Soil.</title>
        <authorList>
            <person name="Wang C."/>
            <person name="Mao L."/>
            <person name="Bao G."/>
            <person name="Zhu H."/>
        </authorList>
    </citation>
    <scope>NUCLEOTIDE SEQUENCE [LARGE SCALE GENOMIC DNA]</scope>
    <source>
        <strain evidence="6 7">NL03-T5-1</strain>
    </source>
</reference>
<dbReference type="PANTHER" id="PTHR42792:SF1">
    <property type="entry name" value="FLAGELLAR HOOK-ASSOCIATED PROTEIN 3"/>
    <property type="match status" value="1"/>
</dbReference>
<feature type="domain" description="Flagellin C-terminal" evidence="5">
    <location>
        <begin position="225"/>
        <end position="308"/>
    </location>
</feature>
<dbReference type="PANTHER" id="PTHR42792">
    <property type="entry name" value="FLAGELLIN"/>
    <property type="match status" value="1"/>
</dbReference>
<dbReference type="InterPro" id="IPR001492">
    <property type="entry name" value="Flagellin"/>
</dbReference>
<keyword evidence="6" id="KW-0966">Cell projection</keyword>
<evidence type="ECO:0000313" key="7">
    <source>
        <dbReference type="Proteomes" id="UP001493487"/>
    </source>
</evidence>
<dbReference type="RefSeq" id="WP_232185304.1">
    <property type="nucleotide sequence ID" value="NZ_JAIOAP010000004.1"/>
</dbReference>
<dbReference type="Gene3D" id="1.20.1330.10">
    <property type="entry name" value="f41 fragment of flagellin, N-terminal domain"/>
    <property type="match status" value="1"/>
</dbReference>
<comment type="subcellular location">
    <subcellularLocation>
        <location evidence="1">Bacterial flagellum</location>
    </subcellularLocation>
</comment>
<dbReference type="InterPro" id="IPR001029">
    <property type="entry name" value="Flagellin_N"/>
</dbReference>
<evidence type="ECO:0000259" key="4">
    <source>
        <dbReference type="Pfam" id="PF00669"/>
    </source>
</evidence>
<dbReference type="SUPFAM" id="SSF64518">
    <property type="entry name" value="Phase 1 flagellin"/>
    <property type="match status" value="1"/>
</dbReference>
<organism evidence="6 7">
    <name type="scientific">Cohnella silvisoli</name>
    <dbReference type="NCBI Taxonomy" id="2873699"/>
    <lineage>
        <taxon>Bacteria</taxon>
        <taxon>Bacillati</taxon>
        <taxon>Bacillota</taxon>
        <taxon>Bacilli</taxon>
        <taxon>Bacillales</taxon>
        <taxon>Paenibacillaceae</taxon>
        <taxon>Cohnella</taxon>
    </lineage>
</organism>
<keyword evidence="3" id="KW-0975">Bacterial flagellum</keyword>
<dbReference type="InterPro" id="IPR013384">
    <property type="entry name" value="Flagell_FlgL"/>
</dbReference>
<gene>
    <name evidence="6" type="primary">flgL</name>
    <name evidence="6" type="ORF">QJS35_06400</name>
</gene>
<evidence type="ECO:0000256" key="1">
    <source>
        <dbReference type="ARBA" id="ARBA00004365"/>
    </source>
</evidence>
<keyword evidence="7" id="KW-1185">Reference proteome</keyword>
<evidence type="ECO:0000256" key="2">
    <source>
        <dbReference type="ARBA" id="ARBA00005709"/>
    </source>
</evidence>
<dbReference type="Pfam" id="PF00669">
    <property type="entry name" value="Flagellin_N"/>
    <property type="match status" value="1"/>
</dbReference>
<comment type="caution">
    <text evidence="6">The sequence shown here is derived from an EMBL/GenBank/DDBJ whole genome shotgun (WGS) entry which is preliminary data.</text>
</comment>
<dbReference type="Proteomes" id="UP001493487">
    <property type="component" value="Unassembled WGS sequence"/>
</dbReference>
<accession>A0ABV1KQY9</accession>
<evidence type="ECO:0000313" key="6">
    <source>
        <dbReference type="EMBL" id="MEQ4482021.1"/>
    </source>
</evidence>
<evidence type="ECO:0000259" key="5">
    <source>
        <dbReference type="Pfam" id="PF00700"/>
    </source>
</evidence>
<keyword evidence="6" id="KW-0969">Cilium</keyword>
<sequence length="309" mass="33556">MAIRVTQTMMNTQLLRNISGNLGRMNTLQNQLATGRRINAPSDDPVGLTFAMRYRSEISANDQYIKNVDSASSMLDYSDMAMGQAGDVLQRLRELAVQGGSSSLPQEAYDSINLEVKELYKQMVEIGNSKFNGKYVFNGELTETPPYPKQGLGEPGSPTAYEVSTDTGQIKYELAPGVTLAANIIGNDVFGGAIGDDSSDNVFHVIRRISEALAAGNSNKVSDLIGKVDTRLNTLLEKRAEVGARTNRLSLVQDRLSSISVNLTSIQSKTEDADMSEVITNLKMDENVYQASLSAGAKLISPSLVDFLR</sequence>
<proteinExistence type="inferred from homology"/>
<dbReference type="EMBL" id="JASKHM010000003">
    <property type="protein sequence ID" value="MEQ4482021.1"/>
    <property type="molecule type" value="Genomic_DNA"/>
</dbReference>
<comment type="similarity">
    <text evidence="2">Belongs to the bacterial flagellin family.</text>
</comment>
<feature type="domain" description="Flagellin N-terminal" evidence="4">
    <location>
        <begin position="7"/>
        <end position="140"/>
    </location>
</feature>